<sequence length="273" mass="30076">MLVWKMARPSLQQRPQKPSASVPAGCLETWLAVTSASVALFVSFGWVDCIGLFQAEYEGNQLKDYSSSDLTIPVFFMPFTSPLAGKWFDCYGPHLPIAIGSGLHVFGLLMASLSHKYYQFTLSQSVMSGIGSSLIFIPAMSANAAPDLVPSEGAIVGGLAVAGSSLGEVIFPLMVQHLLPQVSFGWTMRIIAFLIMGLLVIASLTISSQFRHAPRPFSVMHYRGPLWKLNLDLLCVASFFMYCEYSTPRLKKGMLQQITNYSFPMRELFIPLD</sequence>
<comment type="similarity">
    <text evidence="2">Belongs to the major facilitator superfamily. Monocarboxylate porter (TC 2.A.1.13) family.</text>
</comment>
<evidence type="ECO:0000256" key="3">
    <source>
        <dbReference type="ARBA" id="ARBA00022448"/>
    </source>
</evidence>
<comment type="caution">
    <text evidence="9">The sequence shown here is derived from an EMBL/GenBank/DDBJ whole genome shotgun (WGS) entry which is preliminary data.</text>
</comment>
<dbReference type="AlphaFoldDB" id="A0A9P8NBY8"/>
<evidence type="ECO:0000313" key="9">
    <source>
        <dbReference type="EMBL" id="KAH1898517.1"/>
    </source>
</evidence>
<dbReference type="EMBL" id="JAIBSC010000094">
    <property type="protein sequence ID" value="KAH1898517.1"/>
    <property type="molecule type" value="Genomic_DNA"/>
</dbReference>
<evidence type="ECO:0000256" key="1">
    <source>
        <dbReference type="ARBA" id="ARBA00004141"/>
    </source>
</evidence>
<feature type="compositionally biased region" description="Polar residues" evidence="7">
    <location>
        <begin position="10"/>
        <end position="19"/>
    </location>
</feature>
<dbReference type="InterPro" id="IPR050327">
    <property type="entry name" value="Proton-linked_MCT"/>
</dbReference>
<proteinExistence type="inferred from homology"/>
<dbReference type="GO" id="GO:0022857">
    <property type="term" value="F:transmembrane transporter activity"/>
    <property type="evidence" value="ECO:0007669"/>
    <property type="project" value="InterPro"/>
</dbReference>
<dbReference type="Gene3D" id="1.20.1250.20">
    <property type="entry name" value="MFS general substrate transporter like domains"/>
    <property type="match status" value="1"/>
</dbReference>
<feature type="transmembrane region" description="Helical" evidence="8">
    <location>
        <begin position="125"/>
        <end position="142"/>
    </location>
</feature>
<organism evidence="9 10">
    <name type="scientific">Aspergillus fumigatus</name>
    <name type="common">Neosartorya fumigata</name>
    <dbReference type="NCBI Taxonomy" id="746128"/>
    <lineage>
        <taxon>Eukaryota</taxon>
        <taxon>Fungi</taxon>
        <taxon>Dikarya</taxon>
        <taxon>Ascomycota</taxon>
        <taxon>Pezizomycotina</taxon>
        <taxon>Eurotiomycetes</taxon>
        <taxon>Eurotiomycetidae</taxon>
        <taxon>Eurotiales</taxon>
        <taxon>Aspergillaceae</taxon>
        <taxon>Aspergillus</taxon>
        <taxon>Aspergillus subgen. Fumigati</taxon>
    </lineage>
</organism>
<evidence type="ECO:0000256" key="8">
    <source>
        <dbReference type="SAM" id="Phobius"/>
    </source>
</evidence>
<evidence type="ECO:0000256" key="4">
    <source>
        <dbReference type="ARBA" id="ARBA00022692"/>
    </source>
</evidence>
<feature type="region of interest" description="Disordered" evidence="7">
    <location>
        <begin position="1"/>
        <end position="20"/>
    </location>
</feature>
<evidence type="ECO:0000256" key="6">
    <source>
        <dbReference type="ARBA" id="ARBA00023136"/>
    </source>
</evidence>
<dbReference type="PANTHER" id="PTHR11360">
    <property type="entry name" value="MONOCARBOXYLATE TRANSPORTER"/>
    <property type="match status" value="1"/>
</dbReference>
<accession>A0A9P8NBY8</accession>
<dbReference type="InterPro" id="IPR011701">
    <property type="entry name" value="MFS"/>
</dbReference>
<reference evidence="9" key="1">
    <citation type="submission" date="2021-08" db="EMBL/GenBank/DDBJ databases">
        <title>Global Aspergillus fumigatus from environmental and clinical sources.</title>
        <authorList>
            <person name="Barber A."/>
            <person name="Sae-Ong T."/>
        </authorList>
    </citation>
    <scope>NUCLEOTIDE SEQUENCE</scope>
    <source>
        <strain evidence="9">NRZ-2016-071</strain>
    </source>
</reference>
<dbReference type="GO" id="GO:0016020">
    <property type="term" value="C:membrane"/>
    <property type="evidence" value="ECO:0007669"/>
    <property type="project" value="UniProtKB-SubCell"/>
</dbReference>
<keyword evidence="6 8" id="KW-0472">Membrane</keyword>
<keyword evidence="4 8" id="KW-0812">Transmembrane</keyword>
<evidence type="ECO:0000313" key="10">
    <source>
        <dbReference type="Proteomes" id="UP000813423"/>
    </source>
</evidence>
<keyword evidence="5 8" id="KW-1133">Transmembrane helix</keyword>
<dbReference type="Pfam" id="PF07690">
    <property type="entry name" value="MFS_1"/>
    <property type="match status" value="1"/>
</dbReference>
<dbReference type="PANTHER" id="PTHR11360:SF224">
    <property type="entry name" value="MAJOR FACILITATOR SUPERFAMILY (MFS) PROFILE DOMAIN-CONTAINING PROTEIN-RELATED"/>
    <property type="match status" value="1"/>
</dbReference>
<protein>
    <recommendedName>
        <fullName evidence="11">Major facilitator superfamily (MFS) profile domain-containing protein</fullName>
    </recommendedName>
</protein>
<comment type="subcellular location">
    <subcellularLocation>
        <location evidence="1">Membrane</location>
        <topology evidence="1">Multi-pass membrane protein</topology>
    </subcellularLocation>
</comment>
<evidence type="ECO:0000256" key="2">
    <source>
        <dbReference type="ARBA" id="ARBA00006727"/>
    </source>
</evidence>
<evidence type="ECO:0008006" key="11">
    <source>
        <dbReference type="Google" id="ProtNLM"/>
    </source>
</evidence>
<evidence type="ECO:0000256" key="5">
    <source>
        <dbReference type="ARBA" id="ARBA00022989"/>
    </source>
</evidence>
<name>A0A9P8NBY8_ASPFM</name>
<gene>
    <name evidence="9" type="ORF">KXV57_009570</name>
</gene>
<dbReference type="InterPro" id="IPR036259">
    <property type="entry name" value="MFS_trans_sf"/>
</dbReference>
<dbReference type="Proteomes" id="UP000813423">
    <property type="component" value="Unassembled WGS sequence"/>
</dbReference>
<evidence type="ECO:0000256" key="7">
    <source>
        <dbReference type="SAM" id="MobiDB-lite"/>
    </source>
</evidence>
<feature type="transmembrane region" description="Helical" evidence="8">
    <location>
        <begin position="21"/>
        <end position="47"/>
    </location>
</feature>
<feature type="transmembrane region" description="Helical" evidence="8">
    <location>
        <begin position="186"/>
        <end position="206"/>
    </location>
</feature>
<dbReference type="SUPFAM" id="SSF103473">
    <property type="entry name" value="MFS general substrate transporter"/>
    <property type="match status" value="1"/>
</dbReference>
<feature type="transmembrane region" description="Helical" evidence="8">
    <location>
        <begin position="95"/>
        <end position="113"/>
    </location>
</feature>
<keyword evidence="3" id="KW-0813">Transport</keyword>